<gene>
    <name evidence="2" type="ORF">T190115A13A_100111</name>
</gene>
<comment type="caution">
    <text evidence="2">The sequence shown here is derived from an EMBL/GenBank/DDBJ whole genome shotgun (WGS) entry which is preliminary data.</text>
</comment>
<dbReference type="RefSeq" id="WP_348736502.1">
    <property type="nucleotide sequence ID" value="NZ_CAXJRC010000001.1"/>
</dbReference>
<feature type="domain" description="ASCH" evidence="1">
    <location>
        <begin position="57"/>
        <end position="180"/>
    </location>
</feature>
<proteinExistence type="predicted"/>
<accession>A0ABM9PGU1</accession>
<sequence length="186" mass="21957">MKKLFLVFGLLLFCSCKNKETKQNKMEVKIDRSVIELWEDFLTNNPSFKNVTMPDSWFFCDNEKDANECAQLVVDGIKQATSTSLWWYETNNEPLPKKGDIYIITDWNGKGKAIIQTTVIEQVPYNKITQEYAEIEGEGDKSLEYWKKVHWDYYSHEMKIKNEKPTEDMLIVCEQFKTIWTNTLIK</sequence>
<dbReference type="InterPro" id="IPR009326">
    <property type="entry name" value="DUF984"/>
</dbReference>
<evidence type="ECO:0000313" key="2">
    <source>
        <dbReference type="EMBL" id="CAL2104823.1"/>
    </source>
</evidence>
<dbReference type="CDD" id="cd06553">
    <property type="entry name" value="ASCH_Ef3133_like"/>
    <property type="match status" value="1"/>
</dbReference>
<dbReference type="InterPro" id="IPR015947">
    <property type="entry name" value="PUA-like_sf"/>
</dbReference>
<dbReference type="SUPFAM" id="SSF88697">
    <property type="entry name" value="PUA domain-like"/>
    <property type="match status" value="1"/>
</dbReference>
<protein>
    <submittedName>
        <fullName evidence="2">F420H(2)-dependent quinone reductase</fullName>
        <ecNumber evidence="2">1.1.98.-</ecNumber>
    </submittedName>
</protein>
<name>A0ABM9PGU1_9FLAO</name>
<evidence type="ECO:0000313" key="3">
    <source>
        <dbReference type="Proteomes" id="UP001497602"/>
    </source>
</evidence>
<evidence type="ECO:0000259" key="1">
    <source>
        <dbReference type="SMART" id="SM01022"/>
    </source>
</evidence>
<dbReference type="Pfam" id="PF04266">
    <property type="entry name" value="ASCH"/>
    <property type="match status" value="1"/>
</dbReference>
<dbReference type="PANTHER" id="PTHR39203">
    <property type="entry name" value="CYTOPLASMIC PROTEIN-RELATED"/>
    <property type="match status" value="1"/>
</dbReference>
<dbReference type="EMBL" id="CAXJRC010000001">
    <property type="protein sequence ID" value="CAL2104823.1"/>
    <property type="molecule type" value="Genomic_DNA"/>
</dbReference>
<dbReference type="EC" id="1.1.98.-" evidence="2"/>
<organism evidence="2 3">
    <name type="scientific">Tenacibaculum vairaonense</name>
    <dbReference type="NCBI Taxonomy" id="3137860"/>
    <lineage>
        <taxon>Bacteria</taxon>
        <taxon>Pseudomonadati</taxon>
        <taxon>Bacteroidota</taxon>
        <taxon>Flavobacteriia</taxon>
        <taxon>Flavobacteriales</taxon>
        <taxon>Flavobacteriaceae</taxon>
        <taxon>Tenacibaculum</taxon>
    </lineage>
</organism>
<reference evidence="2 3" key="1">
    <citation type="submission" date="2024-05" db="EMBL/GenBank/DDBJ databases">
        <authorList>
            <person name="Duchaud E."/>
        </authorList>
    </citation>
    <scope>NUCLEOTIDE SEQUENCE [LARGE SCALE GENOMIC DNA]</scope>
    <source>
        <strain evidence="2">Ena-SAMPLE-TAB-13-05-2024-13:56:06:370-140305</strain>
    </source>
</reference>
<dbReference type="GO" id="GO:0016491">
    <property type="term" value="F:oxidoreductase activity"/>
    <property type="evidence" value="ECO:0007669"/>
    <property type="project" value="UniProtKB-KW"/>
</dbReference>
<dbReference type="PANTHER" id="PTHR39203:SF1">
    <property type="entry name" value="CYTOPLASMIC PROTEIN"/>
    <property type="match status" value="1"/>
</dbReference>
<keyword evidence="3" id="KW-1185">Reference proteome</keyword>
<dbReference type="PROSITE" id="PS51257">
    <property type="entry name" value="PROKAR_LIPOPROTEIN"/>
    <property type="match status" value="1"/>
</dbReference>
<dbReference type="InterPro" id="IPR007374">
    <property type="entry name" value="ASCH_domain"/>
</dbReference>
<keyword evidence="2" id="KW-0560">Oxidoreductase</keyword>
<dbReference type="SMART" id="SM01022">
    <property type="entry name" value="ASCH"/>
    <property type="match status" value="1"/>
</dbReference>
<dbReference type="Proteomes" id="UP001497602">
    <property type="component" value="Unassembled WGS sequence"/>
</dbReference>
<dbReference type="Gene3D" id="3.10.400.10">
    <property type="entry name" value="Sulfate adenylyltransferase"/>
    <property type="match status" value="1"/>
</dbReference>